<dbReference type="AlphaFoldDB" id="A0A8B8EEV8"/>
<keyword evidence="2" id="KW-0378">Hydrolase</keyword>
<keyword evidence="1" id="KW-1185">Reference proteome</keyword>
<dbReference type="PANTHER" id="PTHR21054:SF2">
    <property type="entry name" value="MIP04191P"/>
    <property type="match status" value="1"/>
</dbReference>
<keyword evidence="2" id="KW-0645">Protease</keyword>
<protein>
    <submittedName>
        <fullName evidence="2">Zinc metalloproteinase C607.06c</fullName>
    </submittedName>
</protein>
<evidence type="ECO:0000313" key="2">
    <source>
        <dbReference type="RefSeq" id="XP_022338063.1"/>
    </source>
</evidence>
<dbReference type="Proteomes" id="UP000694844">
    <property type="component" value="Chromosome 5"/>
</dbReference>
<dbReference type="Pfam" id="PF12044">
    <property type="entry name" value="Metallopep"/>
    <property type="match status" value="1"/>
</dbReference>
<sequence>MVIRLHNLQDGQSVTHHLAILCGNIGRDTSDGFIEVSNISIFNSSSVTWPITDGVFKVLVRLKLGENKIRLVHKCQDLIFTLIRYIPELPYFVRLVYIICGDDDDGRFQGPDEEDCSIQSALERIILAAMLLQTFTAEKMQEYGFGRKTFKLEMNEDNEPFCHIFKSQLTLKKAHSMTGNELWTYFANELMRSNFAQKSFCKWLCFMSFTRYQLPGGVDPPKSHSDVLKYTKGHAALGGGGLALLGSGTLHTWAKNIEELPSRLTDVRKIDKTKFMDDSAYREYYWANFATGLGSTLHELGHTFDLAHTPSGIMARGFDDINQFFSVSNNKSGQRAKRTKSNRDDIFGSFVTKSGKVVAHVQFADSRSNRVPLLNVNNIESGCCYATHPVIVILEMNFQPLIPHSVIYSVQNYDGTTNQQILTDQMRADIVTDLQNKKNHLKPAEDLSLAQQTPFVDGGAYWYRSSAVLLRYHRWFNCNNLSEHLKGPEIKGNNMTSSNGLSLVELRCGPRDKVFYFVEFTCDNFPEVFDLRTLQITNLPQDATLISFFVQDRYGLIATKNMSVEDFHLNILVKNKIN</sequence>
<dbReference type="InterPro" id="IPR053002">
    <property type="entry name" value="Metalloproteinase_M10B"/>
</dbReference>
<name>A0A8B8EEV8_CRAVI</name>
<dbReference type="InterPro" id="IPR021917">
    <property type="entry name" value="Unchr_Zn-peptidase-like"/>
</dbReference>
<evidence type="ECO:0000313" key="1">
    <source>
        <dbReference type="Proteomes" id="UP000694844"/>
    </source>
</evidence>
<dbReference type="KEGG" id="cvn:111133733"/>
<dbReference type="PANTHER" id="PTHR21054">
    <property type="entry name" value="ZINC METALLOPROTEINASE-RELATED"/>
    <property type="match status" value="1"/>
</dbReference>
<gene>
    <name evidence="2" type="primary">LOC111133733</name>
</gene>
<reference evidence="2" key="1">
    <citation type="submission" date="2025-08" db="UniProtKB">
        <authorList>
            <consortium name="RefSeq"/>
        </authorList>
    </citation>
    <scope>IDENTIFICATION</scope>
    <source>
        <tissue evidence="2">Whole sample</tissue>
    </source>
</reference>
<dbReference type="RefSeq" id="XP_022338063.1">
    <property type="nucleotide sequence ID" value="XM_022482355.1"/>
</dbReference>
<dbReference type="OrthoDB" id="74460at2759"/>
<organism evidence="1 2">
    <name type="scientific">Crassostrea virginica</name>
    <name type="common">Eastern oyster</name>
    <dbReference type="NCBI Taxonomy" id="6565"/>
    <lineage>
        <taxon>Eukaryota</taxon>
        <taxon>Metazoa</taxon>
        <taxon>Spiralia</taxon>
        <taxon>Lophotrochozoa</taxon>
        <taxon>Mollusca</taxon>
        <taxon>Bivalvia</taxon>
        <taxon>Autobranchia</taxon>
        <taxon>Pteriomorphia</taxon>
        <taxon>Ostreida</taxon>
        <taxon>Ostreoidea</taxon>
        <taxon>Ostreidae</taxon>
        <taxon>Crassostrea</taxon>
    </lineage>
</organism>
<proteinExistence type="predicted"/>
<keyword evidence="2" id="KW-0482">Metalloprotease</keyword>
<dbReference type="GO" id="GO:0008237">
    <property type="term" value="F:metallopeptidase activity"/>
    <property type="evidence" value="ECO:0007669"/>
    <property type="project" value="UniProtKB-KW"/>
</dbReference>
<dbReference type="GeneID" id="111133733"/>
<accession>A0A8B8EEV8</accession>